<sequence length="190" mass="20699">MNTRKIGATASALAVAASCLAWWGPANAEVTQIVNHYDVGGSDIQGLKNSIRLGGPLGGKAFGLTNVVIEPQFAYMSDGVTCKTAKVRVNMNIDMTLPQWDEATPIPASMSGQWKTLEDTVREHEQMHVTIAEEFAARIEHVISNASSTEGCETLEAGLTKKVRGLQMAHRFAQKAFDMEERTRLRALLP</sequence>
<feature type="signal peptide" evidence="1">
    <location>
        <begin position="1"/>
        <end position="28"/>
    </location>
</feature>
<dbReference type="InterPro" id="IPR010321">
    <property type="entry name" value="DUF922"/>
</dbReference>
<evidence type="ECO:0000313" key="2">
    <source>
        <dbReference type="EMBL" id="TDH38899.1"/>
    </source>
</evidence>
<protein>
    <submittedName>
        <fullName evidence="2">DUF922 domain-containing protein</fullName>
    </submittedName>
</protein>
<keyword evidence="1" id="KW-0732">Signal</keyword>
<gene>
    <name evidence="2" type="ORF">E2A64_07340</name>
</gene>
<dbReference type="RefSeq" id="WP_133283733.1">
    <property type="nucleotide sequence ID" value="NZ_SMSI01000001.1"/>
</dbReference>
<accession>A0A4R5PPH5</accession>
<keyword evidence="3" id="KW-1185">Reference proteome</keyword>
<evidence type="ECO:0000313" key="3">
    <source>
        <dbReference type="Proteomes" id="UP000295131"/>
    </source>
</evidence>
<organism evidence="2 3">
    <name type="scientific">Pseudohoeflea suaedae</name>
    <dbReference type="NCBI Taxonomy" id="877384"/>
    <lineage>
        <taxon>Bacteria</taxon>
        <taxon>Pseudomonadati</taxon>
        <taxon>Pseudomonadota</taxon>
        <taxon>Alphaproteobacteria</taxon>
        <taxon>Hyphomicrobiales</taxon>
        <taxon>Rhizobiaceae</taxon>
        <taxon>Pseudohoeflea</taxon>
    </lineage>
</organism>
<dbReference type="AlphaFoldDB" id="A0A4R5PPH5"/>
<evidence type="ECO:0000256" key="1">
    <source>
        <dbReference type="SAM" id="SignalP"/>
    </source>
</evidence>
<name>A0A4R5PPH5_9HYPH</name>
<feature type="chain" id="PRO_5020728004" evidence="1">
    <location>
        <begin position="29"/>
        <end position="190"/>
    </location>
</feature>
<proteinExistence type="predicted"/>
<dbReference type="Proteomes" id="UP000295131">
    <property type="component" value="Unassembled WGS sequence"/>
</dbReference>
<dbReference type="Pfam" id="PF06037">
    <property type="entry name" value="DUF922"/>
    <property type="match status" value="1"/>
</dbReference>
<comment type="caution">
    <text evidence="2">The sequence shown here is derived from an EMBL/GenBank/DDBJ whole genome shotgun (WGS) entry which is preliminary data.</text>
</comment>
<dbReference type="PROSITE" id="PS51257">
    <property type="entry name" value="PROKAR_LIPOPROTEIN"/>
    <property type="match status" value="1"/>
</dbReference>
<reference evidence="2 3" key="1">
    <citation type="journal article" date="2013" name="Int. J. Syst. Evol. Microbiol.">
        <title>Hoeflea suaedae sp. nov., an endophytic bacterium isolated from the root of the halophyte Suaeda maritima.</title>
        <authorList>
            <person name="Chung E.J."/>
            <person name="Park J.A."/>
            <person name="Pramanik P."/>
            <person name="Bibi F."/>
            <person name="Jeon C.O."/>
            <person name="Chung Y.R."/>
        </authorList>
    </citation>
    <scope>NUCLEOTIDE SEQUENCE [LARGE SCALE GENOMIC DNA]</scope>
    <source>
        <strain evidence="2 3">YC6898</strain>
    </source>
</reference>
<dbReference type="EMBL" id="SMSI01000001">
    <property type="protein sequence ID" value="TDH38899.1"/>
    <property type="molecule type" value="Genomic_DNA"/>
</dbReference>
<dbReference type="OrthoDB" id="7862004at2"/>